<evidence type="ECO:0000313" key="2">
    <source>
        <dbReference type="EMBL" id="TDD94137.1"/>
    </source>
</evidence>
<evidence type="ECO:0000313" key="3">
    <source>
        <dbReference type="Proteomes" id="UP000294513"/>
    </source>
</evidence>
<dbReference type="AlphaFoldDB" id="A0A4V2YYQ7"/>
<feature type="region of interest" description="Disordered" evidence="1">
    <location>
        <begin position="1"/>
        <end position="27"/>
    </location>
</feature>
<gene>
    <name evidence="2" type="ORF">E1298_07440</name>
</gene>
<dbReference type="RefSeq" id="WP_131890300.1">
    <property type="nucleotide sequence ID" value="NZ_SMKU01000022.1"/>
</dbReference>
<dbReference type="Proteomes" id="UP000294513">
    <property type="component" value="Unassembled WGS sequence"/>
</dbReference>
<organism evidence="2 3">
    <name type="scientific">Actinomadura rubrisoli</name>
    <dbReference type="NCBI Taxonomy" id="2530368"/>
    <lineage>
        <taxon>Bacteria</taxon>
        <taxon>Bacillati</taxon>
        <taxon>Actinomycetota</taxon>
        <taxon>Actinomycetes</taxon>
        <taxon>Streptosporangiales</taxon>
        <taxon>Thermomonosporaceae</taxon>
        <taxon>Actinomadura</taxon>
    </lineage>
</organism>
<protein>
    <submittedName>
        <fullName evidence="2">Uncharacterized protein</fullName>
    </submittedName>
</protein>
<accession>A0A4V2YYQ7</accession>
<comment type="caution">
    <text evidence="2">The sequence shown here is derived from an EMBL/GenBank/DDBJ whole genome shotgun (WGS) entry which is preliminary data.</text>
</comment>
<evidence type="ECO:0000256" key="1">
    <source>
        <dbReference type="SAM" id="MobiDB-lite"/>
    </source>
</evidence>
<sequence>MPELAKVQLTEGVPVTEPADETPAPGVRAADRATVPGLARQAVAAGGRPVTVDLSVPPIPVTEPPREFVPARRVADRAKAATVSATEPTAPVTLRSGSRPDDATVEKTRALYREHRAAGCALTDRQLAAVAQAGRAGDRAARLRPHYQRRDDLMVMPLPHRFPGPYFQSRSAPSLDRCGST</sequence>
<name>A0A4V2YYQ7_9ACTN</name>
<dbReference type="EMBL" id="SMKU01000022">
    <property type="protein sequence ID" value="TDD94137.1"/>
    <property type="molecule type" value="Genomic_DNA"/>
</dbReference>
<keyword evidence="3" id="KW-1185">Reference proteome</keyword>
<proteinExistence type="predicted"/>
<reference evidence="2 3" key="1">
    <citation type="submission" date="2019-03" db="EMBL/GenBank/DDBJ databases">
        <title>Draft genome sequences of novel Actinobacteria.</title>
        <authorList>
            <person name="Sahin N."/>
            <person name="Ay H."/>
            <person name="Saygin H."/>
        </authorList>
    </citation>
    <scope>NUCLEOTIDE SEQUENCE [LARGE SCALE GENOMIC DNA]</scope>
    <source>
        <strain evidence="2 3">H3C3</strain>
    </source>
</reference>
<feature type="region of interest" description="Disordered" evidence="1">
    <location>
        <begin position="162"/>
        <end position="181"/>
    </location>
</feature>
<feature type="region of interest" description="Disordered" evidence="1">
    <location>
        <begin position="79"/>
        <end position="103"/>
    </location>
</feature>